<dbReference type="EMBL" id="BAAASG010000002">
    <property type="protein sequence ID" value="GAA2477168.1"/>
    <property type="molecule type" value="Genomic_DNA"/>
</dbReference>
<feature type="region of interest" description="Disordered" evidence="1">
    <location>
        <begin position="52"/>
        <end position="83"/>
    </location>
</feature>
<protein>
    <submittedName>
        <fullName evidence="2">Uncharacterized protein</fullName>
    </submittedName>
</protein>
<keyword evidence="3" id="KW-1185">Reference proteome</keyword>
<evidence type="ECO:0000313" key="3">
    <source>
        <dbReference type="Proteomes" id="UP001501777"/>
    </source>
</evidence>
<proteinExistence type="predicted"/>
<reference evidence="2 3" key="1">
    <citation type="journal article" date="2019" name="Int. J. Syst. Evol. Microbiol.">
        <title>The Global Catalogue of Microorganisms (GCM) 10K type strain sequencing project: providing services to taxonomists for standard genome sequencing and annotation.</title>
        <authorList>
            <consortium name="The Broad Institute Genomics Platform"/>
            <consortium name="The Broad Institute Genome Sequencing Center for Infectious Disease"/>
            <person name="Wu L."/>
            <person name="Ma J."/>
        </authorList>
    </citation>
    <scope>NUCLEOTIDE SEQUENCE [LARGE SCALE GENOMIC DNA]</scope>
    <source>
        <strain evidence="2 3">JCM 4395</strain>
    </source>
</reference>
<evidence type="ECO:0000256" key="1">
    <source>
        <dbReference type="SAM" id="MobiDB-lite"/>
    </source>
</evidence>
<gene>
    <name evidence="2" type="ORF">GCM10010276_11480</name>
</gene>
<sequence length="83" mass="8407">MPTGCPGDIVAVAVCRTDAADCEWAASPEVSWPLIMLAASTRQAAAQIIITPERDTPGSVGAGWSSEGGEGGGTAMGEHLIRP</sequence>
<name>A0ABN3L757_STRLO</name>
<accession>A0ABN3L757</accession>
<dbReference type="Proteomes" id="UP001501777">
    <property type="component" value="Unassembled WGS sequence"/>
</dbReference>
<organism evidence="2 3">
    <name type="scientific">Streptomyces longisporus</name>
    <dbReference type="NCBI Taxonomy" id="1948"/>
    <lineage>
        <taxon>Bacteria</taxon>
        <taxon>Bacillati</taxon>
        <taxon>Actinomycetota</taxon>
        <taxon>Actinomycetes</taxon>
        <taxon>Kitasatosporales</taxon>
        <taxon>Streptomycetaceae</taxon>
        <taxon>Streptomyces</taxon>
    </lineage>
</organism>
<comment type="caution">
    <text evidence="2">The sequence shown here is derived from an EMBL/GenBank/DDBJ whole genome shotgun (WGS) entry which is preliminary data.</text>
</comment>
<feature type="compositionally biased region" description="Gly residues" evidence="1">
    <location>
        <begin position="66"/>
        <end position="75"/>
    </location>
</feature>
<evidence type="ECO:0000313" key="2">
    <source>
        <dbReference type="EMBL" id="GAA2477168.1"/>
    </source>
</evidence>